<evidence type="ECO:0000313" key="3">
    <source>
        <dbReference type="EMBL" id="TLP69833.1"/>
    </source>
</evidence>
<dbReference type="PIRSF" id="PIRSF018266">
    <property type="entry name" value="FecR"/>
    <property type="match status" value="1"/>
</dbReference>
<reference evidence="4" key="2">
    <citation type="submission" date="2019-06" db="EMBL/GenBank/DDBJ databases">
        <title>AzeR, a transcriptional regulator that responds to azelaic acid in Pseudomonas nitroreducens.</title>
        <authorList>
            <person name="Bez C."/>
            <person name="Javvadi S.G."/>
            <person name="Bertani I."/>
            <person name="Devescovi G."/>
            <person name="Studholme D.J."/>
            <person name="Geller A."/>
            <person name="Levy A."/>
            <person name="Venturi V."/>
        </authorList>
    </citation>
    <scope>NUCLEOTIDE SEQUENCE [LARGE SCALE GENOMIC DNA]</scope>
    <source>
        <strain evidence="4">DSM 9128</strain>
    </source>
</reference>
<evidence type="ECO:0000313" key="4">
    <source>
        <dbReference type="Proteomes" id="UP000307510"/>
    </source>
</evidence>
<keyword evidence="1" id="KW-1133">Transmembrane helix</keyword>
<proteinExistence type="predicted"/>
<dbReference type="PANTHER" id="PTHR30273">
    <property type="entry name" value="PERIPLASMIC SIGNAL SENSOR AND SIGMA FACTOR ACTIVATOR FECR-RELATED"/>
    <property type="match status" value="1"/>
</dbReference>
<dbReference type="Pfam" id="PF04773">
    <property type="entry name" value="FecR"/>
    <property type="match status" value="1"/>
</dbReference>
<gene>
    <name evidence="3" type="ORF">FEA48_28635</name>
</gene>
<dbReference type="EMBL" id="VASG01000010">
    <property type="protein sequence ID" value="TLP69833.1"/>
    <property type="molecule type" value="Genomic_DNA"/>
</dbReference>
<dbReference type="PANTHER" id="PTHR30273:SF2">
    <property type="entry name" value="PROTEIN FECR"/>
    <property type="match status" value="1"/>
</dbReference>
<dbReference type="AlphaFoldDB" id="A0A5R8ZTM4"/>
<dbReference type="Proteomes" id="UP000307510">
    <property type="component" value="Unassembled WGS sequence"/>
</dbReference>
<name>A0A5R8ZTM4_PSENT</name>
<dbReference type="GO" id="GO:0016989">
    <property type="term" value="F:sigma factor antagonist activity"/>
    <property type="evidence" value="ECO:0007669"/>
    <property type="project" value="TreeGrafter"/>
</dbReference>
<keyword evidence="1" id="KW-0472">Membrane</keyword>
<protein>
    <submittedName>
        <fullName evidence="3">DUF4974 domain-containing protein</fullName>
    </submittedName>
</protein>
<reference evidence="3 4" key="1">
    <citation type="submission" date="2019-05" db="EMBL/GenBank/DDBJ databases">
        <authorList>
            <person name="Moore K."/>
            <person name="O'Neill P."/>
            <person name="Farbos A."/>
            <person name="Studholme D.J."/>
        </authorList>
    </citation>
    <scope>NUCLEOTIDE SEQUENCE [LARGE SCALE GENOMIC DNA]</scope>
    <source>
        <strain evidence="3 4">DSM 9128</strain>
    </source>
</reference>
<dbReference type="InterPro" id="IPR012373">
    <property type="entry name" value="Ferrdict_sens_TM"/>
</dbReference>
<feature type="transmembrane region" description="Helical" evidence="1">
    <location>
        <begin position="49"/>
        <end position="66"/>
    </location>
</feature>
<organism evidence="3 4">
    <name type="scientific">Pseudomonas nitroreducens</name>
    <dbReference type="NCBI Taxonomy" id="46680"/>
    <lineage>
        <taxon>Bacteria</taxon>
        <taxon>Pseudomonadati</taxon>
        <taxon>Pseudomonadota</taxon>
        <taxon>Gammaproteobacteria</taxon>
        <taxon>Pseudomonadales</taxon>
        <taxon>Pseudomonadaceae</taxon>
        <taxon>Pseudomonas</taxon>
    </lineage>
</organism>
<sequence length="279" mass="30418">MHQDPARNRQDNDPLQPYEEALKTRVPSRNELLAEAKAFSARQRRRKQTLAGGFSVLALGVGLWVADPAWRSEEQRTAVGQSESLLLADGSRVVLNSATVLQVESRLRSRQIELVEGEATFTVAHGPKPFTVRSQGVSVRDIGTAFNVRSDRRGVSVTVLEGAVAVGNATSPEQRLEAGQQMTSTRSSLGLVQAVDADRAIAWQHGKLRFDGTPLEDVLVDIQRYRTAPIRLADPRVTGLRVSGEFDSQAVEALIDLLPSILPVQVSRRPDGSVEVGAR</sequence>
<dbReference type="InterPro" id="IPR006860">
    <property type="entry name" value="FecR"/>
</dbReference>
<accession>A0A5R8ZTM4</accession>
<comment type="caution">
    <text evidence="3">The sequence shown here is derived from an EMBL/GenBank/DDBJ whole genome shotgun (WGS) entry which is preliminary data.</text>
</comment>
<keyword evidence="1" id="KW-0812">Transmembrane</keyword>
<evidence type="ECO:0000256" key="1">
    <source>
        <dbReference type="SAM" id="Phobius"/>
    </source>
</evidence>
<dbReference type="Gene3D" id="2.60.120.1440">
    <property type="match status" value="1"/>
</dbReference>
<evidence type="ECO:0000259" key="2">
    <source>
        <dbReference type="Pfam" id="PF04773"/>
    </source>
</evidence>
<feature type="domain" description="FecR protein" evidence="2">
    <location>
        <begin position="76"/>
        <end position="164"/>
    </location>
</feature>
<dbReference type="Gene3D" id="3.55.50.30">
    <property type="match status" value="1"/>
</dbReference>